<gene>
    <name evidence="3" type="ORF">COS09_00290</name>
</gene>
<dbReference type="InterPro" id="IPR051719">
    <property type="entry name" value="CASTOR_mTORC1"/>
</dbReference>
<dbReference type="SUPFAM" id="SSF55021">
    <property type="entry name" value="ACT-like"/>
    <property type="match status" value="2"/>
</dbReference>
<dbReference type="EMBL" id="PETJ01000008">
    <property type="protein sequence ID" value="PIV65298.1"/>
    <property type="molecule type" value="Genomic_DNA"/>
</dbReference>
<evidence type="ECO:0000259" key="1">
    <source>
        <dbReference type="Pfam" id="PF13840"/>
    </source>
</evidence>
<accession>A0A2M7EC39</accession>
<evidence type="ECO:0000313" key="3">
    <source>
        <dbReference type="EMBL" id="PIV65298.1"/>
    </source>
</evidence>
<dbReference type="InterPro" id="IPR045865">
    <property type="entry name" value="ACT-like_dom_sf"/>
</dbReference>
<dbReference type="InterPro" id="IPR049447">
    <property type="entry name" value="A9CJY8-like_N"/>
</dbReference>
<feature type="domain" description="A9CJY8-like N-terminal" evidence="2">
    <location>
        <begin position="2"/>
        <end position="40"/>
    </location>
</feature>
<dbReference type="PIRSF" id="PIRSF008459">
    <property type="entry name" value="UCP008459"/>
    <property type="match status" value="1"/>
</dbReference>
<name>A0A2M7EC39_9BACT</name>
<evidence type="ECO:0000313" key="4">
    <source>
        <dbReference type="Proteomes" id="UP000230766"/>
    </source>
</evidence>
<dbReference type="Proteomes" id="UP000230766">
    <property type="component" value="Unassembled WGS sequence"/>
</dbReference>
<dbReference type="PANTHER" id="PTHR31131:SF6">
    <property type="entry name" value="CASTOR ACT DOMAIN-CONTAINING PROTEIN"/>
    <property type="match status" value="1"/>
</dbReference>
<organism evidence="3 4">
    <name type="scientific">Candidatus Nealsonbacteria bacterium CG01_land_8_20_14_3_00_12</name>
    <dbReference type="NCBI Taxonomy" id="1974697"/>
    <lineage>
        <taxon>Bacteria</taxon>
        <taxon>Candidatus Nealsoniibacteriota</taxon>
    </lineage>
</organism>
<dbReference type="InterPro" id="IPR027795">
    <property type="entry name" value="CASTOR_ACT_dom"/>
</dbReference>
<proteinExistence type="predicted"/>
<feature type="domain" description="CASTOR ACT" evidence="1">
    <location>
        <begin position="46"/>
        <end position="106"/>
    </location>
</feature>
<evidence type="ECO:0000259" key="2">
    <source>
        <dbReference type="Pfam" id="PF21631"/>
    </source>
</evidence>
<dbReference type="Pfam" id="PF21631">
    <property type="entry name" value="A9CJY8-like_N"/>
    <property type="match status" value="1"/>
</dbReference>
<dbReference type="InterPro" id="IPR016540">
    <property type="entry name" value="UCP008459"/>
</dbReference>
<dbReference type="PANTHER" id="PTHR31131">
    <property type="entry name" value="CHROMOSOME 1, WHOLE GENOME SHOTGUN SEQUENCE"/>
    <property type="match status" value="1"/>
</dbReference>
<protein>
    <submittedName>
        <fullName evidence="3">ACT domain-containing protein</fullName>
    </submittedName>
</protein>
<dbReference type="Gene3D" id="3.30.2130.10">
    <property type="entry name" value="VC0802-like"/>
    <property type="match status" value="1"/>
</dbReference>
<comment type="caution">
    <text evidence="3">The sequence shown here is derived from an EMBL/GenBank/DDBJ whole genome shotgun (WGS) entry which is preliminary data.</text>
</comment>
<reference evidence="4" key="1">
    <citation type="submission" date="2017-09" db="EMBL/GenBank/DDBJ databases">
        <title>Depth-based differentiation of microbial function through sediment-hosted aquifers and enrichment of novel symbionts in the deep terrestrial subsurface.</title>
        <authorList>
            <person name="Probst A.J."/>
            <person name="Ladd B."/>
            <person name="Jarett J.K."/>
            <person name="Geller-Mcgrath D.E."/>
            <person name="Sieber C.M.K."/>
            <person name="Emerson J.B."/>
            <person name="Anantharaman K."/>
            <person name="Thomas B.C."/>
            <person name="Malmstrom R."/>
            <person name="Stieglmeier M."/>
            <person name="Klingl A."/>
            <person name="Woyke T."/>
            <person name="Ryan C.M."/>
            <person name="Banfield J.F."/>
        </authorList>
    </citation>
    <scope>NUCLEOTIDE SEQUENCE [LARGE SCALE GENOMIC DNA]</scope>
</reference>
<dbReference type="Pfam" id="PF13840">
    <property type="entry name" value="ACT_7"/>
    <property type="match status" value="1"/>
</dbReference>
<sequence>MCHFDKKSPIPNWAIERETFSSITRTSQELSIVYPQEKIPGGVLFEKDWRAFRLESTVDMYSVGIIASLSKPLAEAGISIFNISTYETNYILVEEKNLAKAKKILSAFCNIK</sequence>
<dbReference type="AlphaFoldDB" id="A0A2M7EC39"/>